<feature type="transmembrane region" description="Helical" evidence="1">
    <location>
        <begin position="71"/>
        <end position="91"/>
    </location>
</feature>
<evidence type="ECO:0000313" key="3">
    <source>
        <dbReference type="EMBL" id="GAK60240.1"/>
    </source>
</evidence>
<dbReference type="AlphaFoldDB" id="A0A081C6N5"/>
<keyword evidence="1" id="KW-0472">Membrane</keyword>
<keyword evidence="1" id="KW-0812">Transmembrane</keyword>
<feature type="transmembrane region" description="Helical" evidence="1">
    <location>
        <begin position="175"/>
        <end position="196"/>
    </location>
</feature>
<dbReference type="STRING" id="1499967.U27_00131"/>
<dbReference type="Proteomes" id="UP000030661">
    <property type="component" value="Unassembled WGS sequence"/>
</dbReference>
<gene>
    <name evidence="3" type="ORF">U27_00131</name>
</gene>
<dbReference type="InterPro" id="IPR025403">
    <property type="entry name" value="TgpA-like_C"/>
</dbReference>
<reference evidence="3" key="1">
    <citation type="journal article" date="2015" name="PeerJ">
        <title>First genomic representation of candidate bacterial phylum KSB3 points to enhanced environmental sensing as a trigger of wastewater bulking.</title>
        <authorList>
            <person name="Sekiguchi Y."/>
            <person name="Ohashi A."/>
            <person name="Parks D.H."/>
            <person name="Yamauchi T."/>
            <person name="Tyson G.W."/>
            <person name="Hugenholtz P."/>
        </authorList>
    </citation>
    <scope>NUCLEOTIDE SEQUENCE [LARGE SCALE GENOMIC DNA]</scope>
</reference>
<proteinExistence type="predicted"/>
<evidence type="ECO:0000259" key="2">
    <source>
        <dbReference type="Pfam" id="PF13559"/>
    </source>
</evidence>
<accession>A0A081C6N5</accession>
<feature type="transmembrane region" description="Helical" evidence="1">
    <location>
        <begin position="20"/>
        <end position="40"/>
    </location>
</feature>
<dbReference type="Pfam" id="PF13559">
    <property type="entry name" value="DUF4129"/>
    <property type="match status" value="1"/>
</dbReference>
<feature type="domain" description="Protein-glutamine gamma-glutamyltransferase-like C-terminal" evidence="2">
    <location>
        <begin position="244"/>
        <end position="310"/>
    </location>
</feature>
<dbReference type="HOGENOM" id="CLU_854335_0_0_0"/>
<protein>
    <recommendedName>
        <fullName evidence="2">Protein-glutamine gamma-glutamyltransferase-like C-terminal domain-containing protein</fullName>
    </recommendedName>
</protein>
<keyword evidence="4" id="KW-1185">Reference proteome</keyword>
<sequence length="325" mass="36608">MFSEKVVQLRQLLLFKRGQAVGVLACLWLLAMLLPGLPVADTSAPVMQTTRMTPGAPSSEFAPVSLQTGRYVLLIMLTLCLAAFIAIVWKVQRRMQRDQEMIYVEHAKNPWQGLLVLALMGVLIGLVVWWVWRHPVRFEDRVPTGFTAFMPIESPAPAETPPTATDELPPQMHRIFVLGSVIGGILLVSVVGWLAWSVSNSFRSRSADLMDAEAYDVASLSARGFSDQACDSESEDVTPSVLRCYRDLCRLFSNKVAIRRAMTTREFLRELQRVGIHDQEALTLTTLFEHLRYGHYIISDRQARQAQAAMQALYARYGRDEHDDV</sequence>
<evidence type="ECO:0000313" key="4">
    <source>
        <dbReference type="Proteomes" id="UP000030661"/>
    </source>
</evidence>
<evidence type="ECO:0000256" key="1">
    <source>
        <dbReference type="SAM" id="Phobius"/>
    </source>
</evidence>
<feature type="transmembrane region" description="Helical" evidence="1">
    <location>
        <begin position="111"/>
        <end position="132"/>
    </location>
</feature>
<dbReference type="EMBL" id="DF820472">
    <property type="protein sequence ID" value="GAK60240.1"/>
    <property type="molecule type" value="Genomic_DNA"/>
</dbReference>
<organism evidence="3">
    <name type="scientific">Vecturithrix granuli</name>
    <dbReference type="NCBI Taxonomy" id="1499967"/>
    <lineage>
        <taxon>Bacteria</taxon>
        <taxon>Candidatus Moduliflexota</taxon>
        <taxon>Candidatus Vecturitrichia</taxon>
        <taxon>Candidatus Vecturitrichales</taxon>
        <taxon>Candidatus Vecturitrichaceae</taxon>
        <taxon>Candidatus Vecturithrix</taxon>
    </lineage>
</organism>
<keyword evidence="1" id="KW-1133">Transmembrane helix</keyword>
<name>A0A081C6N5_VECG1</name>